<dbReference type="PRINTS" id="PR00261">
    <property type="entry name" value="LDLRECEPTOR"/>
</dbReference>
<proteinExistence type="predicted"/>
<dbReference type="InterPro" id="IPR036055">
    <property type="entry name" value="LDL_receptor-like_sf"/>
</dbReference>
<dbReference type="GO" id="GO:0005886">
    <property type="term" value="C:plasma membrane"/>
    <property type="evidence" value="ECO:0007669"/>
    <property type="project" value="TreeGrafter"/>
</dbReference>
<keyword evidence="6 7" id="KW-1015">Disulfide bond</keyword>
<dbReference type="Pfam" id="PF00057">
    <property type="entry name" value="Ldl_recept_a"/>
    <property type="match status" value="1"/>
</dbReference>
<evidence type="ECO:0000256" key="5">
    <source>
        <dbReference type="ARBA" id="ARBA00023136"/>
    </source>
</evidence>
<evidence type="ECO:0000313" key="10">
    <source>
        <dbReference type="Proteomes" id="UP001186944"/>
    </source>
</evidence>
<evidence type="ECO:0000256" key="7">
    <source>
        <dbReference type="PROSITE-ProRule" id="PRU00124"/>
    </source>
</evidence>
<dbReference type="EMBL" id="VSWD01000012">
    <property type="protein sequence ID" value="KAK3086330.1"/>
    <property type="molecule type" value="Genomic_DNA"/>
</dbReference>
<dbReference type="PANTHER" id="PTHR24270:SF27">
    <property type="entry name" value="CD320 ANTIGEN"/>
    <property type="match status" value="1"/>
</dbReference>
<dbReference type="PANTHER" id="PTHR24270">
    <property type="entry name" value="LOW-DENSITY LIPOPROTEIN RECEPTOR-RELATED"/>
    <property type="match status" value="1"/>
</dbReference>
<evidence type="ECO:0000256" key="3">
    <source>
        <dbReference type="ARBA" id="ARBA00022737"/>
    </source>
</evidence>
<dbReference type="SMART" id="SM00192">
    <property type="entry name" value="LDLa"/>
    <property type="match status" value="3"/>
</dbReference>
<keyword evidence="2 8" id="KW-0812">Transmembrane</keyword>
<dbReference type="AlphaFoldDB" id="A0AA88XIJ9"/>
<dbReference type="SUPFAM" id="SSF57424">
    <property type="entry name" value="LDL receptor-like module"/>
    <property type="match status" value="2"/>
</dbReference>
<gene>
    <name evidence="9" type="ORF">FSP39_016952</name>
</gene>
<dbReference type="InterPro" id="IPR050685">
    <property type="entry name" value="LDLR"/>
</dbReference>
<comment type="caution">
    <text evidence="7">Lacks conserved residue(s) required for the propagation of feature annotation.</text>
</comment>
<keyword evidence="10" id="KW-1185">Reference proteome</keyword>
<dbReference type="PROSITE" id="PS50068">
    <property type="entry name" value="LDLRA_2"/>
    <property type="match status" value="3"/>
</dbReference>
<evidence type="ECO:0000256" key="6">
    <source>
        <dbReference type="ARBA" id="ARBA00023157"/>
    </source>
</evidence>
<dbReference type="Gene3D" id="4.10.400.10">
    <property type="entry name" value="Low-density Lipoprotein Receptor"/>
    <property type="match status" value="3"/>
</dbReference>
<comment type="subcellular location">
    <subcellularLocation>
        <location evidence="1">Membrane</location>
        <topology evidence="1">Single-pass membrane protein</topology>
    </subcellularLocation>
</comment>
<accession>A0AA88XIJ9</accession>
<evidence type="ECO:0000256" key="4">
    <source>
        <dbReference type="ARBA" id="ARBA00022989"/>
    </source>
</evidence>
<dbReference type="InterPro" id="IPR002172">
    <property type="entry name" value="LDrepeatLR_classA_rpt"/>
</dbReference>
<reference evidence="9" key="1">
    <citation type="submission" date="2019-08" db="EMBL/GenBank/DDBJ databases">
        <title>The improved chromosome-level genome for the pearl oyster Pinctada fucata martensii using PacBio sequencing and Hi-C.</title>
        <authorList>
            <person name="Zheng Z."/>
        </authorList>
    </citation>
    <scope>NUCLEOTIDE SEQUENCE</scope>
    <source>
        <strain evidence="9">ZZ-2019</strain>
        <tissue evidence="9">Adductor muscle</tissue>
    </source>
</reference>
<evidence type="ECO:0000256" key="2">
    <source>
        <dbReference type="ARBA" id="ARBA00022692"/>
    </source>
</evidence>
<dbReference type="CDD" id="cd00112">
    <property type="entry name" value="LDLa"/>
    <property type="match status" value="3"/>
</dbReference>
<evidence type="ECO:0000313" key="9">
    <source>
        <dbReference type="EMBL" id="KAK3086330.1"/>
    </source>
</evidence>
<dbReference type="GO" id="GO:0016192">
    <property type="term" value="P:vesicle-mediated transport"/>
    <property type="evidence" value="ECO:0007669"/>
    <property type="project" value="UniProtKB-ARBA"/>
</dbReference>
<protein>
    <submittedName>
        <fullName evidence="9">Uncharacterized protein</fullName>
    </submittedName>
</protein>
<feature type="disulfide bond" evidence="7">
    <location>
        <begin position="313"/>
        <end position="328"/>
    </location>
</feature>
<keyword evidence="3" id="KW-0677">Repeat</keyword>
<feature type="transmembrane region" description="Helical" evidence="8">
    <location>
        <begin position="347"/>
        <end position="367"/>
    </location>
</feature>
<evidence type="ECO:0000256" key="8">
    <source>
        <dbReference type="SAM" id="Phobius"/>
    </source>
</evidence>
<name>A0AA88XIJ9_PINIB</name>
<evidence type="ECO:0000256" key="1">
    <source>
        <dbReference type="ARBA" id="ARBA00004167"/>
    </source>
</evidence>
<feature type="disulfide bond" evidence="7">
    <location>
        <begin position="185"/>
        <end position="197"/>
    </location>
</feature>
<feature type="disulfide bond" evidence="7">
    <location>
        <begin position="192"/>
        <end position="210"/>
    </location>
</feature>
<dbReference type="Proteomes" id="UP001186944">
    <property type="component" value="Unassembled WGS sequence"/>
</dbReference>
<sequence length="419" mass="47918">MMTIIVITILQRWKLRSQDATIKLKVSRASPTRIDLLQRSMRKRRVDIRCDVSSNSTCGEFLHLLPGVNNTYDVRAMAAAKYGTMFSQGHLRCLLEFHTGNDKLILANIRYNPKVKRCNHGYISIGNDKLRVGEETMTSFKFCNSVWNLEIVSRGNYLWIVYDHDVRYIPSYAEVEVVAMKKETCNSTSFHCSPVQCIPTSKLCDGKIDCDNRRDEYCVSGDSTKGKDVSESPCFMCADGNCINPVQPIYSLDRDKPLNYICDGFRHCLDGTDERKDMCYRTKSKVADLLRCIPVDKRLRDLKEVLMWQDKRCDGVQDCLNNEDEQNCEPAARKEIPQTAVQTDSSAIIIIACATGLLLLWIVFFTFRTGSRCQKSRSGSSSEPVTSRNRIIRSHEYKDYAEVSRLQPVSEDPEELKWT</sequence>
<comment type="caution">
    <text evidence="9">The sequence shown here is derived from an EMBL/GenBank/DDBJ whole genome shotgun (WGS) entry which is preliminary data.</text>
</comment>
<organism evidence="9 10">
    <name type="scientific">Pinctada imbricata</name>
    <name type="common">Atlantic pearl-oyster</name>
    <name type="synonym">Pinctada martensii</name>
    <dbReference type="NCBI Taxonomy" id="66713"/>
    <lineage>
        <taxon>Eukaryota</taxon>
        <taxon>Metazoa</taxon>
        <taxon>Spiralia</taxon>
        <taxon>Lophotrochozoa</taxon>
        <taxon>Mollusca</taxon>
        <taxon>Bivalvia</taxon>
        <taxon>Autobranchia</taxon>
        <taxon>Pteriomorphia</taxon>
        <taxon>Pterioida</taxon>
        <taxon>Pterioidea</taxon>
        <taxon>Pteriidae</taxon>
        <taxon>Pinctada</taxon>
    </lineage>
</organism>
<keyword evidence="5 8" id="KW-0472">Membrane</keyword>
<keyword evidence="4 8" id="KW-1133">Transmembrane helix</keyword>